<keyword evidence="4" id="KW-0479">Metal-binding</keyword>
<dbReference type="InterPro" id="IPR011766">
    <property type="entry name" value="TPP_enzyme_TPP-bd"/>
</dbReference>
<protein>
    <submittedName>
        <fullName evidence="11">Thiamine pyrophosphate-binding protein</fullName>
    </submittedName>
</protein>
<name>A0ABW5HFT6_9PSEU</name>
<organism evidence="11 12">
    <name type="scientific">Amycolatopsis silviterrae</name>
    <dbReference type="NCBI Taxonomy" id="1656914"/>
    <lineage>
        <taxon>Bacteria</taxon>
        <taxon>Bacillati</taxon>
        <taxon>Actinomycetota</taxon>
        <taxon>Actinomycetes</taxon>
        <taxon>Pseudonocardiales</taxon>
        <taxon>Pseudonocardiaceae</taxon>
        <taxon>Amycolatopsis</taxon>
    </lineage>
</organism>
<feature type="domain" description="Thiamine pyrophosphate enzyme central" evidence="8">
    <location>
        <begin position="314"/>
        <end position="440"/>
    </location>
</feature>
<evidence type="ECO:0000313" key="12">
    <source>
        <dbReference type="Proteomes" id="UP001597483"/>
    </source>
</evidence>
<gene>
    <name evidence="11" type="ORF">ACFSVL_32560</name>
</gene>
<evidence type="ECO:0000259" key="8">
    <source>
        <dbReference type="Pfam" id="PF00205"/>
    </source>
</evidence>
<proteinExistence type="inferred from homology"/>
<dbReference type="CDD" id="cd07035">
    <property type="entry name" value="TPP_PYR_POX_like"/>
    <property type="match status" value="1"/>
</dbReference>
<dbReference type="SUPFAM" id="SSF52467">
    <property type="entry name" value="DHS-like NAD/FAD-binding domain"/>
    <property type="match status" value="1"/>
</dbReference>
<evidence type="ECO:0000313" key="11">
    <source>
        <dbReference type="EMBL" id="MFD2472168.1"/>
    </source>
</evidence>
<dbReference type="SUPFAM" id="SSF52518">
    <property type="entry name" value="Thiamin diphosphate-binding fold (THDP-binding)"/>
    <property type="match status" value="2"/>
</dbReference>
<dbReference type="RefSeq" id="WP_378309617.1">
    <property type="nucleotide sequence ID" value="NZ_JBHUKS010000026.1"/>
</dbReference>
<evidence type="ECO:0000256" key="1">
    <source>
        <dbReference type="ARBA" id="ARBA00001946"/>
    </source>
</evidence>
<dbReference type="InterPro" id="IPR012000">
    <property type="entry name" value="Thiamin_PyroP_enz_cen_dom"/>
</dbReference>
<dbReference type="EMBL" id="JBHUKS010000026">
    <property type="protein sequence ID" value="MFD2472168.1"/>
    <property type="molecule type" value="Genomic_DNA"/>
</dbReference>
<feature type="domain" description="Thiamine pyrophosphate enzyme TPP-binding" evidence="9">
    <location>
        <begin position="508"/>
        <end position="656"/>
    </location>
</feature>
<feature type="compositionally biased region" description="Basic and acidic residues" evidence="7">
    <location>
        <begin position="74"/>
        <end position="87"/>
    </location>
</feature>
<evidence type="ECO:0000256" key="2">
    <source>
        <dbReference type="ARBA" id="ARBA00001964"/>
    </source>
</evidence>
<dbReference type="InterPro" id="IPR000399">
    <property type="entry name" value="TPP-bd_CS"/>
</dbReference>
<evidence type="ECO:0000256" key="7">
    <source>
        <dbReference type="SAM" id="MobiDB-lite"/>
    </source>
</evidence>
<dbReference type="InterPro" id="IPR045229">
    <property type="entry name" value="TPP_enz"/>
</dbReference>
<evidence type="ECO:0000256" key="5">
    <source>
        <dbReference type="ARBA" id="ARBA00023052"/>
    </source>
</evidence>
<dbReference type="InterPro" id="IPR029061">
    <property type="entry name" value="THDP-binding"/>
</dbReference>
<evidence type="ECO:0000259" key="10">
    <source>
        <dbReference type="Pfam" id="PF02776"/>
    </source>
</evidence>
<dbReference type="InterPro" id="IPR012001">
    <property type="entry name" value="Thiamin_PyroP_enz_TPP-bd_dom"/>
</dbReference>
<comment type="cofactor">
    <cofactor evidence="1">
        <name>Mg(2+)</name>
        <dbReference type="ChEBI" id="CHEBI:18420"/>
    </cofactor>
</comment>
<keyword evidence="5 6" id="KW-0786">Thiamine pyrophosphate</keyword>
<evidence type="ECO:0000256" key="3">
    <source>
        <dbReference type="ARBA" id="ARBA00007812"/>
    </source>
</evidence>
<dbReference type="Proteomes" id="UP001597483">
    <property type="component" value="Unassembled WGS sequence"/>
</dbReference>
<dbReference type="Pfam" id="PF00205">
    <property type="entry name" value="TPP_enzyme_M"/>
    <property type="match status" value="1"/>
</dbReference>
<dbReference type="PROSITE" id="PS00187">
    <property type="entry name" value="TPP_ENZYMES"/>
    <property type="match status" value="1"/>
</dbReference>
<dbReference type="Pfam" id="PF02775">
    <property type="entry name" value="TPP_enzyme_C"/>
    <property type="match status" value="1"/>
</dbReference>
<evidence type="ECO:0000256" key="6">
    <source>
        <dbReference type="RuleBase" id="RU362132"/>
    </source>
</evidence>
<reference evidence="12" key="1">
    <citation type="journal article" date="2019" name="Int. J. Syst. Evol. Microbiol.">
        <title>The Global Catalogue of Microorganisms (GCM) 10K type strain sequencing project: providing services to taxonomists for standard genome sequencing and annotation.</title>
        <authorList>
            <consortium name="The Broad Institute Genomics Platform"/>
            <consortium name="The Broad Institute Genome Sequencing Center for Infectious Disease"/>
            <person name="Wu L."/>
            <person name="Ma J."/>
        </authorList>
    </citation>
    <scope>NUCLEOTIDE SEQUENCE [LARGE SCALE GENOMIC DNA]</scope>
    <source>
        <strain evidence="12">CGMCC 4.7641</strain>
    </source>
</reference>
<feature type="region of interest" description="Disordered" evidence="7">
    <location>
        <begin position="1"/>
        <end position="120"/>
    </location>
</feature>
<evidence type="ECO:0000256" key="4">
    <source>
        <dbReference type="ARBA" id="ARBA00022723"/>
    </source>
</evidence>
<comment type="similarity">
    <text evidence="3 6">Belongs to the TPP enzyme family.</text>
</comment>
<feature type="compositionally biased region" description="Polar residues" evidence="7">
    <location>
        <begin position="1"/>
        <end position="36"/>
    </location>
</feature>
<dbReference type="InterPro" id="IPR029035">
    <property type="entry name" value="DHS-like_NAD/FAD-binding_dom"/>
</dbReference>
<dbReference type="CDD" id="cd02004">
    <property type="entry name" value="TPP_BZL_OCoD_HPCL"/>
    <property type="match status" value="1"/>
</dbReference>
<dbReference type="Gene3D" id="3.40.50.1220">
    <property type="entry name" value="TPP-binding domain"/>
    <property type="match status" value="1"/>
</dbReference>
<keyword evidence="12" id="KW-1185">Reference proteome</keyword>
<feature type="compositionally biased region" description="Basic and acidic residues" evidence="7">
    <location>
        <begin position="44"/>
        <end position="59"/>
    </location>
</feature>
<dbReference type="PANTHER" id="PTHR18968">
    <property type="entry name" value="THIAMINE PYROPHOSPHATE ENZYMES"/>
    <property type="match status" value="1"/>
</dbReference>
<feature type="domain" description="Thiamine pyrophosphate enzyme N-terminal TPP-binding" evidence="10">
    <location>
        <begin position="124"/>
        <end position="233"/>
    </location>
</feature>
<dbReference type="PANTHER" id="PTHR18968:SF166">
    <property type="entry name" value="2-HYDROXYACYL-COA LYASE 2"/>
    <property type="match status" value="1"/>
</dbReference>
<comment type="caution">
    <text evidence="11">The sequence shown here is derived from an EMBL/GenBank/DDBJ whole genome shotgun (WGS) entry which is preliminary data.</text>
</comment>
<dbReference type="Gene3D" id="3.40.50.970">
    <property type="match status" value="2"/>
</dbReference>
<sequence>MSPTTTGRQAGQHTGENVSGQDGKQAGETTGEQISETAIGPTGERARKQVGESVSERTGGHAGEQTGETASEQAGERAGKHTGESAKGKIGVTSGEKAAGTTGQPRATASATSANGDHPAETISGGHLVAKALKAEGVDTIFTLCGGHIIDIYDGCVDEGISVIDVRHEQVAAHAADGYARITGRPGCAVVTAGPGTTDAVTGVANALRAESPMLLIGGQGALSQHKMGSLQDLPHVDMMTPITKFAATVPHTSRAADLVSMAFREAFAGAPGPSFLEIPRDVLDARVPLENARIPQSGRYRASTRNAGDPADVEQLADLLVHAKKPAILLGSQVWTTRATEPATELVRALNIPAYMNGAGRGTLPPGDPHHFQLSRRYAFDNADVIVIVGTPFDFRMGYGKRLSAAAKVVQIDLDYRTVGKNRDIDLGIVGDAGQILAAVADAASGRADNGAVARKPWLEELRAVEEKAKLKRLPHQHSDANPIHPYRLVHEINEFLTEDSIYIGDGGDIVTFSGQVVQPKAPGHWMDPGPLGTLGVGIPFVLAAKHARPDQEVVALFGDGAFSLTGWDFETLVRFDLPFVGIVGNNSSMNQIRYGQAQKYGLARERVGNTLGDVPYDQFARMLGGYGEEVRDPADIAPALRRARESGKPSLINVWVDPDAYAPGTMNQTMYK</sequence>
<dbReference type="Pfam" id="PF02776">
    <property type="entry name" value="TPP_enzyme_N"/>
    <property type="match status" value="1"/>
</dbReference>
<feature type="compositionally biased region" description="Polar residues" evidence="7">
    <location>
        <begin position="101"/>
        <end position="115"/>
    </location>
</feature>
<evidence type="ECO:0000259" key="9">
    <source>
        <dbReference type="Pfam" id="PF02775"/>
    </source>
</evidence>
<accession>A0ABW5HFT6</accession>
<comment type="cofactor">
    <cofactor evidence="2">
        <name>thiamine diphosphate</name>
        <dbReference type="ChEBI" id="CHEBI:58937"/>
    </cofactor>
</comment>